<evidence type="ECO:0000256" key="5">
    <source>
        <dbReference type="ARBA" id="ARBA00022553"/>
    </source>
</evidence>
<dbReference type="CDD" id="cd00082">
    <property type="entry name" value="HisKA"/>
    <property type="match status" value="1"/>
</dbReference>
<keyword evidence="5" id="KW-0597">Phosphoprotein</keyword>
<dbReference type="OrthoDB" id="9781147at2"/>
<keyword evidence="9" id="KW-0418">Kinase</keyword>
<dbReference type="InterPro" id="IPR003661">
    <property type="entry name" value="HisK_dim/P_dom"/>
</dbReference>
<dbReference type="Gene3D" id="1.10.287.130">
    <property type="match status" value="1"/>
</dbReference>
<dbReference type="GO" id="GO:0005524">
    <property type="term" value="F:ATP binding"/>
    <property type="evidence" value="ECO:0007669"/>
    <property type="project" value="UniProtKB-KW"/>
</dbReference>
<evidence type="ECO:0000256" key="1">
    <source>
        <dbReference type="ARBA" id="ARBA00000085"/>
    </source>
</evidence>
<feature type="transmembrane region" description="Helical" evidence="14">
    <location>
        <begin position="293"/>
        <end position="312"/>
    </location>
</feature>
<dbReference type="PRINTS" id="PR00344">
    <property type="entry name" value="BCTRLSENSOR"/>
</dbReference>
<evidence type="ECO:0000256" key="6">
    <source>
        <dbReference type="ARBA" id="ARBA00022679"/>
    </source>
</evidence>
<evidence type="ECO:0000256" key="4">
    <source>
        <dbReference type="ARBA" id="ARBA00022475"/>
    </source>
</evidence>
<feature type="domain" description="PAC" evidence="16">
    <location>
        <begin position="438"/>
        <end position="491"/>
    </location>
</feature>
<gene>
    <name evidence="18" type="ORF">SAMN05660330_01954</name>
</gene>
<dbReference type="SMART" id="SM00388">
    <property type="entry name" value="HisKA"/>
    <property type="match status" value="1"/>
</dbReference>
<dbReference type="SUPFAM" id="SSF55874">
    <property type="entry name" value="ATPase domain of HSP90 chaperone/DNA topoisomerase II/histidine kinase"/>
    <property type="match status" value="1"/>
</dbReference>
<keyword evidence="11 14" id="KW-1133">Transmembrane helix</keyword>
<keyword evidence="7 14" id="KW-0812">Transmembrane</keyword>
<organism evidence="18 19">
    <name type="scientific">Desulforhopalus singaporensis</name>
    <dbReference type="NCBI Taxonomy" id="91360"/>
    <lineage>
        <taxon>Bacteria</taxon>
        <taxon>Pseudomonadati</taxon>
        <taxon>Thermodesulfobacteriota</taxon>
        <taxon>Desulfobulbia</taxon>
        <taxon>Desulfobulbales</taxon>
        <taxon>Desulfocapsaceae</taxon>
        <taxon>Desulforhopalus</taxon>
    </lineage>
</organism>
<dbReference type="InterPro" id="IPR000014">
    <property type="entry name" value="PAS"/>
</dbReference>
<dbReference type="CDD" id="cd18773">
    <property type="entry name" value="PDC1_HK_sensor"/>
    <property type="match status" value="1"/>
</dbReference>
<dbReference type="InterPro" id="IPR035965">
    <property type="entry name" value="PAS-like_dom_sf"/>
</dbReference>
<comment type="subcellular location">
    <subcellularLocation>
        <location evidence="2">Cell membrane</location>
        <topology evidence="2">Multi-pass membrane protein</topology>
    </subcellularLocation>
</comment>
<keyword evidence="19" id="KW-1185">Reference proteome</keyword>
<evidence type="ECO:0000256" key="11">
    <source>
        <dbReference type="ARBA" id="ARBA00022989"/>
    </source>
</evidence>
<dbReference type="Proteomes" id="UP000199073">
    <property type="component" value="Unassembled WGS sequence"/>
</dbReference>
<dbReference type="GO" id="GO:0005886">
    <property type="term" value="C:plasma membrane"/>
    <property type="evidence" value="ECO:0007669"/>
    <property type="project" value="UniProtKB-SubCell"/>
</dbReference>
<protein>
    <recommendedName>
        <fullName evidence="3">histidine kinase</fullName>
        <ecNumber evidence="3">2.7.13.3</ecNumber>
    </recommendedName>
</protein>
<evidence type="ECO:0000259" key="16">
    <source>
        <dbReference type="PROSITE" id="PS50113"/>
    </source>
</evidence>
<keyword evidence="12" id="KW-0902">Two-component regulatory system</keyword>
<dbReference type="SUPFAM" id="SSF55785">
    <property type="entry name" value="PYP-like sensor domain (PAS domain)"/>
    <property type="match status" value="1"/>
</dbReference>
<dbReference type="PANTHER" id="PTHR43065:SF10">
    <property type="entry name" value="PEROXIDE STRESS-ACTIVATED HISTIDINE KINASE MAK3"/>
    <property type="match status" value="1"/>
</dbReference>
<dbReference type="CDD" id="cd06225">
    <property type="entry name" value="HAMP"/>
    <property type="match status" value="1"/>
</dbReference>
<dbReference type="Pfam" id="PF00672">
    <property type="entry name" value="HAMP"/>
    <property type="match status" value="1"/>
</dbReference>
<evidence type="ECO:0000256" key="3">
    <source>
        <dbReference type="ARBA" id="ARBA00012438"/>
    </source>
</evidence>
<dbReference type="InterPro" id="IPR036890">
    <property type="entry name" value="HATPase_C_sf"/>
</dbReference>
<dbReference type="PANTHER" id="PTHR43065">
    <property type="entry name" value="SENSOR HISTIDINE KINASE"/>
    <property type="match status" value="1"/>
</dbReference>
<dbReference type="InterPro" id="IPR036097">
    <property type="entry name" value="HisK_dim/P_sf"/>
</dbReference>
<dbReference type="RefSeq" id="WP_092222262.1">
    <property type="nucleotide sequence ID" value="NZ_FNJI01000011.1"/>
</dbReference>
<evidence type="ECO:0000259" key="17">
    <source>
        <dbReference type="PROSITE" id="PS50885"/>
    </source>
</evidence>
<dbReference type="SMART" id="SM00304">
    <property type="entry name" value="HAMP"/>
    <property type="match status" value="1"/>
</dbReference>
<evidence type="ECO:0000256" key="12">
    <source>
        <dbReference type="ARBA" id="ARBA00023012"/>
    </source>
</evidence>
<feature type="domain" description="Histidine kinase" evidence="15">
    <location>
        <begin position="504"/>
        <end position="713"/>
    </location>
</feature>
<dbReference type="EMBL" id="FNJI01000011">
    <property type="protein sequence ID" value="SDP15317.1"/>
    <property type="molecule type" value="Genomic_DNA"/>
</dbReference>
<evidence type="ECO:0000256" key="2">
    <source>
        <dbReference type="ARBA" id="ARBA00004651"/>
    </source>
</evidence>
<dbReference type="CDD" id="cd00130">
    <property type="entry name" value="PAS"/>
    <property type="match status" value="1"/>
</dbReference>
<evidence type="ECO:0000256" key="7">
    <source>
        <dbReference type="ARBA" id="ARBA00022692"/>
    </source>
</evidence>
<evidence type="ECO:0000256" key="14">
    <source>
        <dbReference type="SAM" id="Phobius"/>
    </source>
</evidence>
<dbReference type="Pfam" id="PF00512">
    <property type="entry name" value="HisKA"/>
    <property type="match status" value="1"/>
</dbReference>
<dbReference type="EC" id="2.7.13.3" evidence="3"/>
<comment type="catalytic activity">
    <reaction evidence="1">
        <text>ATP + protein L-histidine = ADP + protein N-phospho-L-histidine.</text>
        <dbReference type="EC" id="2.7.13.3"/>
    </reaction>
</comment>
<keyword evidence="10" id="KW-0067">ATP-binding</keyword>
<dbReference type="GO" id="GO:0000155">
    <property type="term" value="F:phosphorelay sensor kinase activity"/>
    <property type="evidence" value="ECO:0007669"/>
    <property type="project" value="InterPro"/>
</dbReference>
<dbReference type="SUPFAM" id="SSF47384">
    <property type="entry name" value="Homodimeric domain of signal transducing histidine kinase"/>
    <property type="match status" value="1"/>
</dbReference>
<reference evidence="18 19" key="1">
    <citation type="submission" date="2016-10" db="EMBL/GenBank/DDBJ databases">
        <authorList>
            <person name="de Groot N.N."/>
        </authorList>
    </citation>
    <scope>NUCLEOTIDE SEQUENCE [LARGE SCALE GENOMIC DNA]</scope>
    <source>
        <strain evidence="18 19">DSM 12130</strain>
    </source>
</reference>
<dbReference type="STRING" id="91360.SAMN05660330_01954"/>
<dbReference type="PROSITE" id="PS50113">
    <property type="entry name" value="PAC"/>
    <property type="match status" value="1"/>
</dbReference>
<evidence type="ECO:0000259" key="15">
    <source>
        <dbReference type="PROSITE" id="PS50109"/>
    </source>
</evidence>
<evidence type="ECO:0000256" key="9">
    <source>
        <dbReference type="ARBA" id="ARBA00022777"/>
    </source>
</evidence>
<proteinExistence type="predicted"/>
<sequence length="713" mass="79940">MFASIRTKLITILLILGVLPNLVVGFFAYETASDALLFQARQQVGNIGEKTAQQIDAFFKELKKDINLLSEYPFIQLAFLQFEFGQKLDTIQNVLTDYRDKNDYFNAIYLADLTGDSIVSDKYSARNRRDFPDRNWLKSRMDKGLVLSDITFSGPEGTPKILLTAPVHDFEDRNRQVGLLVFDIRLSSFTRYVSSLKIGEGGYGFLWDHNGFAVYHPDVGYVFNKNIGEKGDRAFRLLLDKMREGENGFGSYFLDGAQKNMFFTPCKTKQWSVGIVLETSKIMSDILKLRRSMISFTSLICVLILFVSFFFVRSIIRPVSRLMEGARAIGKGNLEHVITIDSGDEFVRLAEEFNNMSSTLRNSMNEIIELKTFNDDILRSVSSGIITVDRNNCITSCNEVAGTLLHLDTDHLDSLATPQLNNIKSVLQSTLSNNRPALNVEIELDGDNGRRPRFMELNTSLLRNNSGEIIGAIADIRDISRRKEIEVEMIRVEKLASLGELSAGMAHEIRNPLAGMKTSAQVLTKRLNRESSKILVDGIIASIDRMNETVTNLLNFSRPKAPCPAPSDLPELIDLSLLMLRINLKKSNIELRLDYGESVPLAMIDKEQIKQVCINLILNAVKAMPRGGVLSISVRGCRQLTQDYVEVSFTDTGTGIKKEHMSKIFDPFFTCDPKGTGLGLSIVQKLLEENNGYIQIDSRVGRGTRATVMLPVA</sequence>
<keyword evidence="4" id="KW-1003">Cell membrane</keyword>
<dbReference type="InterPro" id="IPR003594">
    <property type="entry name" value="HATPase_dom"/>
</dbReference>
<keyword evidence="6" id="KW-0808">Transferase</keyword>
<evidence type="ECO:0000313" key="18">
    <source>
        <dbReference type="EMBL" id="SDP15317.1"/>
    </source>
</evidence>
<dbReference type="CDD" id="cd12912">
    <property type="entry name" value="PDC2_MCP_like"/>
    <property type="match status" value="1"/>
</dbReference>
<name>A0A1H0QDA7_9BACT</name>
<dbReference type="PROSITE" id="PS50109">
    <property type="entry name" value="HIS_KIN"/>
    <property type="match status" value="1"/>
</dbReference>
<dbReference type="InterPro" id="IPR004358">
    <property type="entry name" value="Sig_transdc_His_kin-like_C"/>
</dbReference>
<dbReference type="InterPro" id="IPR000700">
    <property type="entry name" value="PAS-assoc_C"/>
</dbReference>
<dbReference type="Gene3D" id="3.30.565.10">
    <property type="entry name" value="Histidine kinase-like ATPase, C-terminal domain"/>
    <property type="match status" value="1"/>
</dbReference>
<accession>A0A1H0QDA7</accession>
<dbReference type="Pfam" id="PF02518">
    <property type="entry name" value="HATPase_c"/>
    <property type="match status" value="1"/>
</dbReference>
<dbReference type="PROSITE" id="PS50885">
    <property type="entry name" value="HAMP"/>
    <property type="match status" value="1"/>
</dbReference>
<dbReference type="InterPro" id="IPR003660">
    <property type="entry name" value="HAMP_dom"/>
</dbReference>
<dbReference type="Pfam" id="PF00989">
    <property type="entry name" value="PAS"/>
    <property type="match status" value="1"/>
</dbReference>
<dbReference type="GO" id="GO:0006355">
    <property type="term" value="P:regulation of DNA-templated transcription"/>
    <property type="evidence" value="ECO:0007669"/>
    <property type="project" value="InterPro"/>
</dbReference>
<dbReference type="Pfam" id="PF02743">
    <property type="entry name" value="dCache_1"/>
    <property type="match status" value="1"/>
</dbReference>
<dbReference type="SUPFAM" id="SSF158472">
    <property type="entry name" value="HAMP domain-like"/>
    <property type="match status" value="1"/>
</dbReference>
<keyword evidence="13 14" id="KW-0472">Membrane</keyword>
<evidence type="ECO:0000256" key="13">
    <source>
        <dbReference type="ARBA" id="ARBA00023136"/>
    </source>
</evidence>
<evidence type="ECO:0000313" key="19">
    <source>
        <dbReference type="Proteomes" id="UP000199073"/>
    </source>
</evidence>
<dbReference type="AlphaFoldDB" id="A0A1H0QDA7"/>
<dbReference type="Gene3D" id="3.30.450.20">
    <property type="entry name" value="PAS domain"/>
    <property type="match status" value="2"/>
</dbReference>
<evidence type="ECO:0000256" key="8">
    <source>
        <dbReference type="ARBA" id="ARBA00022741"/>
    </source>
</evidence>
<dbReference type="InterPro" id="IPR033479">
    <property type="entry name" value="dCache_1"/>
</dbReference>
<dbReference type="InterPro" id="IPR005467">
    <property type="entry name" value="His_kinase_dom"/>
</dbReference>
<evidence type="ECO:0000256" key="10">
    <source>
        <dbReference type="ARBA" id="ARBA00022840"/>
    </source>
</evidence>
<dbReference type="Gene3D" id="6.10.340.10">
    <property type="match status" value="1"/>
</dbReference>
<dbReference type="InterPro" id="IPR013767">
    <property type="entry name" value="PAS_fold"/>
</dbReference>
<feature type="domain" description="HAMP" evidence="17">
    <location>
        <begin position="313"/>
        <end position="365"/>
    </location>
</feature>
<dbReference type="SMART" id="SM00387">
    <property type="entry name" value="HATPase_c"/>
    <property type="match status" value="1"/>
</dbReference>
<keyword evidence="8" id="KW-0547">Nucleotide-binding</keyword>